<evidence type="ECO:0000313" key="3">
    <source>
        <dbReference type="Proteomes" id="UP000007127"/>
    </source>
</evidence>
<dbReference type="Proteomes" id="UP000007127">
    <property type="component" value="Chromosome"/>
</dbReference>
<evidence type="ECO:0008006" key="4">
    <source>
        <dbReference type="Google" id="ProtNLM"/>
    </source>
</evidence>
<dbReference type="AlphaFoldDB" id="A0AB72UFX0"/>
<name>A0AB72UFX0_9PROT</name>
<evidence type="ECO:0000313" key="2">
    <source>
        <dbReference type="EMBL" id="AJD53074.1"/>
    </source>
</evidence>
<feature type="chain" id="PRO_5044494792" description="YHS domain-containing protein" evidence="1">
    <location>
        <begin position="24"/>
        <end position="181"/>
    </location>
</feature>
<dbReference type="EMBL" id="CP004388">
    <property type="protein sequence ID" value="AJD53074.1"/>
    <property type="molecule type" value="Genomic_DNA"/>
</dbReference>
<dbReference type="NCBIfam" id="NF041384">
    <property type="entry name" value="YHS_seleno_dom"/>
    <property type="match status" value="1"/>
</dbReference>
<keyword evidence="1" id="KW-0732">Signal</keyword>
<organism evidence="2 3">
    <name type="scientific">Thalassospira xiamenensis M-5 = DSM 17429</name>
    <dbReference type="NCBI Taxonomy" id="1123366"/>
    <lineage>
        <taxon>Bacteria</taxon>
        <taxon>Pseudomonadati</taxon>
        <taxon>Pseudomonadota</taxon>
        <taxon>Alphaproteobacteria</taxon>
        <taxon>Rhodospirillales</taxon>
        <taxon>Thalassospiraceae</taxon>
        <taxon>Thalassospira</taxon>
    </lineage>
</organism>
<protein>
    <recommendedName>
        <fullName evidence="4">YHS domain-containing protein</fullName>
    </recommendedName>
</protein>
<proteinExistence type="predicted"/>
<accession>A0AB72UFX0</accession>
<dbReference type="KEGG" id="txi:TH3_14840"/>
<gene>
    <name evidence="2" type="ORF">TH3_14840</name>
</gene>
<sequence>MVMLKRILLASCVMVAASGAAFAGEQYVDETGFAISGYDPVAYFDLKQAEPGGAQPLAVPGRADITANYNGATWAFASEEHRDMFVANPAKYAPKYDGHCAYGIAQGGKVPANPNLWRIVDGALYLNITPTVVGFWSSDISGNINKSEGNWTSLEAKDASDKSWKAIRDNDGTYDGTAPVK</sequence>
<evidence type="ECO:0000256" key="1">
    <source>
        <dbReference type="SAM" id="SignalP"/>
    </source>
</evidence>
<reference evidence="2 3" key="1">
    <citation type="journal article" date="2012" name="J. Bacteriol.">
        <title>Genome sequence of Thalassospira xiamenensis type strain M-5.</title>
        <authorList>
            <person name="Lai Q."/>
            <person name="Shao Z."/>
        </authorList>
    </citation>
    <scope>NUCLEOTIDE SEQUENCE [LARGE SCALE GENOMIC DNA]</scope>
    <source>
        <strain evidence="2 3">M-5</strain>
    </source>
</reference>
<feature type="signal peptide" evidence="1">
    <location>
        <begin position="1"/>
        <end position="23"/>
    </location>
</feature>